<dbReference type="Proteomes" id="UP000004162">
    <property type="component" value="Unassembled WGS sequence"/>
</dbReference>
<name>Q0YSI2_9CHLB</name>
<reference evidence="3 4" key="1">
    <citation type="submission" date="2006-07" db="EMBL/GenBank/DDBJ databases">
        <title>Annotation of the draft genome assembly of Chlorobium ferroxidans DSM 13031.</title>
        <authorList>
            <consortium name="US DOE Joint Genome Institute (JGI-ORNL)"/>
            <person name="Larimer F."/>
            <person name="Land M."/>
            <person name="Hauser L."/>
        </authorList>
    </citation>
    <scope>NUCLEOTIDE SEQUENCE [LARGE SCALE GENOMIC DNA]</scope>
    <source>
        <strain evidence="3 4">DSM 13031</strain>
    </source>
</reference>
<protein>
    <recommendedName>
        <fullName evidence="2">Glycosyltransferase 2-like domain-containing protein</fullName>
    </recommendedName>
</protein>
<accession>Q0YSI2</accession>
<dbReference type="PANTHER" id="PTHR43630">
    <property type="entry name" value="POLY-BETA-1,6-N-ACETYL-D-GLUCOSAMINE SYNTHASE"/>
    <property type="match status" value="1"/>
</dbReference>
<reference evidence="3 4" key="2">
    <citation type="submission" date="2006-07" db="EMBL/GenBank/DDBJ databases">
        <title>Sequencing of the draft genome and assembly of Chlorobium ferroxidans DSM 13031.</title>
        <authorList>
            <consortium name="US DOE Joint Genome Institute (JGI-PGF)"/>
            <person name="Copeland A."/>
            <person name="Lucas S."/>
            <person name="Lapidus A."/>
            <person name="Barry K."/>
            <person name="Glavina del Rio T."/>
            <person name="Dalin E."/>
            <person name="Tice H."/>
            <person name="Bruce D."/>
            <person name="Pitluck S."/>
            <person name="Richardson P."/>
        </authorList>
    </citation>
    <scope>NUCLEOTIDE SEQUENCE [LARGE SCALE GENOMIC DNA]</scope>
    <source>
        <strain evidence="3 4">DSM 13031</strain>
    </source>
</reference>
<evidence type="ECO:0000313" key="3">
    <source>
        <dbReference type="EMBL" id="EAT59217.1"/>
    </source>
</evidence>
<dbReference type="InterPro" id="IPR001173">
    <property type="entry name" value="Glyco_trans_2-like"/>
</dbReference>
<gene>
    <name evidence="3" type="ORF">CferDRAFT_1224</name>
</gene>
<comment type="caution">
    <text evidence="3">The sequence shown here is derived from an EMBL/GenBank/DDBJ whole genome shotgun (WGS) entry which is preliminary data.</text>
</comment>
<dbReference type="InterPro" id="IPR029044">
    <property type="entry name" value="Nucleotide-diphossugar_trans"/>
</dbReference>
<dbReference type="Gene3D" id="3.90.550.10">
    <property type="entry name" value="Spore Coat Polysaccharide Biosynthesis Protein SpsA, Chain A"/>
    <property type="match status" value="1"/>
</dbReference>
<dbReference type="CDD" id="cd02511">
    <property type="entry name" value="Beta4Glucosyltransferase"/>
    <property type="match status" value="1"/>
</dbReference>
<evidence type="ECO:0000256" key="1">
    <source>
        <dbReference type="ARBA" id="ARBA00038494"/>
    </source>
</evidence>
<dbReference type="EMBL" id="AASE01000006">
    <property type="protein sequence ID" value="EAT59217.1"/>
    <property type="molecule type" value="Genomic_DNA"/>
</dbReference>
<comment type="similarity">
    <text evidence="1">Belongs to the glycosyltransferase 2 family. WaaE/KdtX subfamily.</text>
</comment>
<sequence>MLAECLGALEMFAEVVIVDNGSTDDTIAVASRFRNVRLFEHPFTGFGPMKNIAIDKAANDWILSVDSDEIVTPELSAEILSLKLDSSRIYAVGRDNHYRRRLICGCGWQNDQVQRLFNRKRTRYDDKLVHEGLRMDETLQTELLEGRLNHYPYDNAAQLIHKMQHYSTLWAEEHRGRKKASPFKALFYGVLTFFKSYLFKKGWLYGYEGLLISISNANGVFYKYIKLYEADRSHSL</sequence>
<dbReference type="Pfam" id="PF00535">
    <property type="entry name" value="Glycos_transf_2"/>
    <property type="match status" value="1"/>
</dbReference>
<evidence type="ECO:0000259" key="2">
    <source>
        <dbReference type="Pfam" id="PF00535"/>
    </source>
</evidence>
<dbReference type="PANTHER" id="PTHR43630:SF2">
    <property type="entry name" value="GLYCOSYLTRANSFERASE"/>
    <property type="match status" value="1"/>
</dbReference>
<keyword evidence="4" id="KW-1185">Reference proteome</keyword>
<dbReference type="AlphaFoldDB" id="Q0YSI2"/>
<dbReference type="SUPFAM" id="SSF53448">
    <property type="entry name" value="Nucleotide-diphospho-sugar transferases"/>
    <property type="match status" value="1"/>
</dbReference>
<proteinExistence type="inferred from homology"/>
<feature type="domain" description="Glycosyltransferase 2-like" evidence="2">
    <location>
        <begin position="12"/>
        <end position="100"/>
    </location>
</feature>
<organism evidence="3 4">
    <name type="scientific">Chlorobium ferrooxidans DSM 13031</name>
    <dbReference type="NCBI Taxonomy" id="377431"/>
    <lineage>
        <taxon>Bacteria</taxon>
        <taxon>Pseudomonadati</taxon>
        <taxon>Chlorobiota</taxon>
        <taxon>Chlorobiia</taxon>
        <taxon>Chlorobiales</taxon>
        <taxon>Chlorobiaceae</taxon>
        <taxon>Chlorobium/Pelodictyon group</taxon>
        <taxon>Chlorobium</taxon>
    </lineage>
</organism>
<evidence type="ECO:0000313" key="4">
    <source>
        <dbReference type="Proteomes" id="UP000004162"/>
    </source>
</evidence>